<name>A0A6P4IXE3_DROKI</name>
<dbReference type="Proteomes" id="UP001652661">
    <property type="component" value="Chromosome 3L"/>
</dbReference>
<protein>
    <recommendedName>
        <fullName evidence="4">MD-2-related lipid-recognition domain-containing protein</fullName>
    </recommendedName>
</protein>
<dbReference type="OrthoDB" id="7859583at2759"/>
<dbReference type="PANTHER" id="PTHR20898">
    <property type="entry name" value="DAEDALUS ON 3-RELATED-RELATED"/>
    <property type="match status" value="1"/>
</dbReference>
<reference evidence="3" key="1">
    <citation type="submission" date="2025-08" db="UniProtKB">
        <authorList>
            <consortium name="RefSeq"/>
        </authorList>
    </citation>
    <scope>IDENTIFICATION</scope>
    <source>
        <strain evidence="3">14028-0561.14</strain>
        <tissue evidence="3">Whole fly</tissue>
    </source>
</reference>
<keyword evidence="2" id="KW-1185">Reference proteome</keyword>
<proteinExistence type="predicted"/>
<dbReference type="Pfam" id="PF06477">
    <property type="entry name" value="DUF1091"/>
    <property type="match status" value="1"/>
</dbReference>
<evidence type="ECO:0000313" key="3">
    <source>
        <dbReference type="RefSeq" id="XP_017028009.1"/>
    </source>
</evidence>
<sequence length="177" mass="20843">MESALRLLGVLSVLLTWRSSDSTSYKLSNVVCGSYNQSWVRINECRLKAISRNKTIFNFNATFLHPTNDIVMHNRMFKRESGYKPWLINTKVNSCQFMIRPYNPFVLFIFKLYKDFSNINHTCPYYGDMIIKGMYLTRNIEALPIPTGDYMLAIDWLFYRKPQFATNVSFQFVENLI</sequence>
<dbReference type="PANTHER" id="PTHR20898:SF0">
    <property type="entry name" value="DAEDALUS ON 3-RELATED"/>
    <property type="match status" value="1"/>
</dbReference>
<accession>A0A6P4IXE3</accession>
<dbReference type="AlphaFoldDB" id="A0A6P4IXE3"/>
<feature type="chain" id="PRO_5028085222" description="MD-2-related lipid-recognition domain-containing protein" evidence="1">
    <location>
        <begin position="23"/>
        <end position="177"/>
    </location>
</feature>
<evidence type="ECO:0000313" key="2">
    <source>
        <dbReference type="Proteomes" id="UP001652661"/>
    </source>
</evidence>
<feature type="signal peptide" evidence="1">
    <location>
        <begin position="1"/>
        <end position="22"/>
    </location>
</feature>
<evidence type="ECO:0000256" key="1">
    <source>
        <dbReference type="SAM" id="SignalP"/>
    </source>
</evidence>
<dbReference type="GeneID" id="108078600"/>
<organism evidence="2 3">
    <name type="scientific">Drosophila kikkawai</name>
    <name type="common">Fruit fly</name>
    <dbReference type="NCBI Taxonomy" id="30033"/>
    <lineage>
        <taxon>Eukaryota</taxon>
        <taxon>Metazoa</taxon>
        <taxon>Ecdysozoa</taxon>
        <taxon>Arthropoda</taxon>
        <taxon>Hexapoda</taxon>
        <taxon>Insecta</taxon>
        <taxon>Pterygota</taxon>
        <taxon>Neoptera</taxon>
        <taxon>Endopterygota</taxon>
        <taxon>Diptera</taxon>
        <taxon>Brachycera</taxon>
        <taxon>Muscomorpha</taxon>
        <taxon>Ephydroidea</taxon>
        <taxon>Drosophilidae</taxon>
        <taxon>Drosophila</taxon>
        <taxon>Sophophora</taxon>
    </lineage>
</organism>
<keyword evidence="1" id="KW-0732">Signal</keyword>
<evidence type="ECO:0008006" key="4">
    <source>
        <dbReference type="Google" id="ProtNLM"/>
    </source>
</evidence>
<dbReference type="InterPro" id="IPR010512">
    <property type="entry name" value="DUF1091"/>
</dbReference>
<dbReference type="SMART" id="SM00697">
    <property type="entry name" value="DM8"/>
    <property type="match status" value="1"/>
</dbReference>
<gene>
    <name evidence="3" type="primary">LOC108078600</name>
</gene>
<dbReference type="RefSeq" id="XP_017028009.1">
    <property type="nucleotide sequence ID" value="XM_017172520.1"/>
</dbReference>